<protein>
    <submittedName>
        <fullName evidence="1">Uncharacterized protein</fullName>
    </submittedName>
</protein>
<accession>A0ACC1JDM2</accession>
<dbReference type="Proteomes" id="UP001150603">
    <property type="component" value="Unassembled WGS sequence"/>
</dbReference>
<comment type="caution">
    <text evidence="1">The sequence shown here is derived from an EMBL/GenBank/DDBJ whole genome shotgun (WGS) entry which is preliminary data.</text>
</comment>
<reference evidence="1" key="1">
    <citation type="submission" date="2022-07" db="EMBL/GenBank/DDBJ databases">
        <title>Phylogenomic reconstructions and comparative analyses of Kickxellomycotina fungi.</title>
        <authorList>
            <person name="Reynolds N.K."/>
            <person name="Stajich J.E."/>
            <person name="Barry K."/>
            <person name="Grigoriev I.V."/>
            <person name="Crous P."/>
            <person name="Smith M.E."/>
        </authorList>
    </citation>
    <scope>NUCLEOTIDE SEQUENCE</scope>
    <source>
        <strain evidence="1">NRRL 5244</strain>
    </source>
</reference>
<dbReference type="EMBL" id="JANBPW010000718">
    <property type="protein sequence ID" value="KAJ1948486.1"/>
    <property type="molecule type" value="Genomic_DNA"/>
</dbReference>
<proteinExistence type="predicted"/>
<gene>
    <name evidence="1" type="ORF">FBU59_001570</name>
</gene>
<evidence type="ECO:0000313" key="1">
    <source>
        <dbReference type="EMBL" id="KAJ1948486.1"/>
    </source>
</evidence>
<name>A0ACC1JDM2_9FUNG</name>
<keyword evidence="2" id="KW-1185">Reference proteome</keyword>
<sequence>MPLPDSASLNEPKYAEYRNMIAGEPYMGNDPFLTLLRQEARHNVKALAETRDDPEAFDKAVRTVLGSAGSGTPIIESPVYFDYGINTHVGKNFYMNTMCTILDCARVDIGDDVLFGPNVQVYTAEHPVDPSVRIQGPESARPIKIGNNVWVGGGSIILPGVTIGSGSTIGAGAVVTKDVPENVVVVGNPARIVKRF</sequence>
<evidence type="ECO:0000313" key="2">
    <source>
        <dbReference type="Proteomes" id="UP001150603"/>
    </source>
</evidence>
<organism evidence="1 2">
    <name type="scientific">Linderina macrospora</name>
    <dbReference type="NCBI Taxonomy" id="4868"/>
    <lineage>
        <taxon>Eukaryota</taxon>
        <taxon>Fungi</taxon>
        <taxon>Fungi incertae sedis</taxon>
        <taxon>Zoopagomycota</taxon>
        <taxon>Kickxellomycotina</taxon>
        <taxon>Kickxellomycetes</taxon>
        <taxon>Kickxellales</taxon>
        <taxon>Kickxellaceae</taxon>
        <taxon>Linderina</taxon>
    </lineage>
</organism>